<dbReference type="AlphaFoldDB" id="A0A8S2CV30"/>
<evidence type="ECO:0000313" key="12">
    <source>
        <dbReference type="EMBL" id="CAF3526372.1"/>
    </source>
</evidence>
<dbReference type="EMBL" id="CAJNOK010000365">
    <property type="protein sequence ID" value="CAF0748055.1"/>
    <property type="molecule type" value="Genomic_DNA"/>
</dbReference>
<keyword evidence="1 9" id="KW-0820">tRNA-binding</keyword>
<dbReference type="Gene3D" id="3.40.50.150">
    <property type="entry name" value="Vaccinia Virus protein VP39"/>
    <property type="match status" value="1"/>
</dbReference>
<dbReference type="GO" id="GO:0005634">
    <property type="term" value="C:nucleus"/>
    <property type="evidence" value="ECO:0007669"/>
    <property type="project" value="TreeGrafter"/>
</dbReference>
<dbReference type="GO" id="GO:0002940">
    <property type="term" value="P:tRNA N2-guanine methylation"/>
    <property type="evidence" value="ECO:0007669"/>
    <property type="project" value="TreeGrafter"/>
</dbReference>
<feature type="region of interest" description="Disordered" evidence="10">
    <location>
        <begin position="515"/>
        <end position="558"/>
    </location>
</feature>
<name>A0A8S2CV30_9BILA</name>
<evidence type="ECO:0000313" key="13">
    <source>
        <dbReference type="Proteomes" id="UP000677228"/>
    </source>
</evidence>
<dbReference type="InterPro" id="IPR002905">
    <property type="entry name" value="Trm1"/>
</dbReference>
<dbReference type="GO" id="GO:0000049">
    <property type="term" value="F:tRNA binding"/>
    <property type="evidence" value="ECO:0007669"/>
    <property type="project" value="UniProtKB-UniRule"/>
</dbReference>
<reference evidence="11" key="1">
    <citation type="submission" date="2021-02" db="EMBL/GenBank/DDBJ databases">
        <authorList>
            <person name="Nowell W R."/>
        </authorList>
    </citation>
    <scope>NUCLEOTIDE SEQUENCE</scope>
</reference>
<proteinExistence type="inferred from homology"/>
<keyword evidence="4 9" id="KW-0949">S-adenosyl-L-methionine</keyword>
<evidence type="ECO:0000256" key="5">
    <source>
        <dbReference type="ARBA" id="ARBA00022694"/>
    </source>
</evidence>
<evidence type="ECO:0000256" key="6">
    <source>
        <dbReference type="ARBA" id="ARBA00022884"/>
    </source>
</evidence>
<dbReference type="PANTHER" id="PTHR10631:SF3">
    <property type="entry name" value="TRNA (GUANINE(26)-N(2))-DIMETHYLTRANSFERASE"/>
    <property type="match status" value="1"/>
</dbReference>
<evidence type="ECO:0000256" key="8">
    <source>
        <dbReference type="ARBA" id="ARBA00051897"/>
    </source>
</evidence>
<comment type="catalytic activity">
    <reaction evidence="8 9">
        <text>guanosine(26) in tRNA + 2 S-adenosyl-L-methionine = N(2)-dimethylguanosine(26) in tRNA + 2 S-adenosyl-L-homocysteine + 2 H(+)</text>
        <dbReference type="Rhea" id="RHEA:43140"/>
        <dbReference type="Rhea" id="RHEA-COMP:10359"/>
        <dbReference type="Rhea" id="RHEA-COMP:10360"/>
        <dbReference type="ChEBI" id="CHEBI:15378"/>
        <dbReference type="ChEBI" id="CHEBI:57856"/>
        <dbReference type="ChEBI" id="CHEBI:59789"/>
        <dbReference type="ChEBI" id="CHEBI:74269"/>
        <dbReference type="ChEBI" id="CHEBI:74513"/>
        <dbReference type="EC" id="2.1.1.216"/>
    </reaction>
</comment>
<dbReference type="Proteomes" id="UP000682733">
    <property type="component" value="Unassembled WGS sequence"/>
</dbReference>
<evidence type="ECO:0000256" key="10">
    <source>
        <dbReference type="SAM" id="MobiDB-lite"/>
    </source>
</evidence>
<dbReference type="InterPro" id="IPR042296">
    <property type="entry name" value="tRNA_met_Trm1_C"/>
</dbReference>
<comment type="caution">
    <text evidence="11">The sequence shown here is derived from an EMBL/GenBank/DDBJ whole genome shotgun (WGS) entry which is preliminary data.</text>
</comment>
<dbReference type="InterPro" id="IPR029063">
    <property type="entry name" value="SAM-dependent_MTases_sf"/>
</dbReference>
<accession>A0A8S2CV30</accession>
<dbReference type="PROSITE" id="PS51626">
    <property type="entry name" value="SAM_MT_TRM1"/>
    <property type="match status" value="1"/>
</dbReference>
<feature type="compositionally biased region" description="Basic and acidic residues" evidence="10">
    <location>
        <begin position="515"/>
        <end position="524"/>
    </location>
</feature>
<organism evidence="11 13">
    <name type="scientific">Didymodactylos carnosus</name>
    <dbReference type="NCBI Taxonomy" id="1234261"/>
    <lineage>
        <taxon>Eukaryota</taxon>
        <taxon>Metazoa</taxon>
        <taxon>Spiralia</taxon>
        <taxon>Gnathifera</taxon>
        <taxon>Rotifera</taxon>
        <taxon>Eurotatoria</taxon>
        <taxon>Bdelloidea</taxon>
        <taxon>Philodinida</taxon>
        <taxon>Philodinidae</taxon>
        <taxon>Didymodactylos</taxon>
    </lineage>
</organism>
<dbReference type="Proteomes" id="UP000677228">
    <property type="component" value="Unassembled WGS sequence"/>
</dbReference>
<evidence type="ECO:0000256" key="7">
    <source>
        <dbReference type="ARBA" id="ARBA00039099"/>
    </source>
</evidence>
<sequence length="572" mass="66205">MIGSTSRSGYVSTVTTDARIPSLCILCGAAPSVDNDICAKCGTVFETIVNPKTQTKHHSIENISTKRQVSNQLSLTNKRQRDQSYQPTLTVYPLNILDQDVAGFTDIECMYFTNVTQTYEHYCLNPFVRMQKTLISQRTNKHEITIQDYVRLRTNHNESSVSFFNHIAEFRCLLKQDKQVLLQRNQRYAVRVQATEMVKHFRGLHSDICSTVRKVVGEDLLKLIYDDDIMSRIMIELSKYDVIFLHDPLITHFLLIILIFSSSFTVTVMNDEYHDYSTPRTSELDILHLQNFYVNLLWKYMVYRLGETETVRILTQFIDSESDNVTTSVVNEYEQVASYSEDEFENEVQIDSQYLSNVSNLELNQKSNFTAFRLGGPIWLGPLYQKEFVQELITSVQQAPDDSYSYRARMLSMLHVLNEELPNPLYYVTTKLARALHTYTPTLKTLRSAIMNAGYQVSSSHCNKDSIKTDAPSYVIWDIMRASAREKSLKFDEKDVNNPWYKLYNKPQTIEVNLSDHPDWEPETKKKKMGRFLPNPTPHWGPLGRAKKRKEEDDKELETVCVNKEAKDGILN</sequence>
<dbReference type="PANTHER" id="PTHR10631">
    <property type="entry name" value="N 2 ,N 2 -DIMETHYLGUANOSINE TRNA METHYLTRANSFERASE"/>
    <property type="match status" value="1"/>
</dbReference>
<keyword evidence="3 9" id="KW-0808">Transferase</keyword>
<protein>
    <recommendedName>
        <fullName evidence="7 9">tRNA (guanine(26)-N(2))-dimethyltransferase</fullName>
        <ecNumber evidence="7 9">2.1.1.216</ecNumber>
    </recommendedName>
</protein>
<gene>
    <name evidence="11" type="ORF">OVA965_LOCUS1844</name>
    <name evidence="12" type="ORF">TMI583_LOCUS1844</name>
</gene>
<evidence type="ECO:0000256" key="1">
    <source>
        <dbReference type="ARBA" id="ARBA00022555"/>
    </source>
</evidence>
<dbReference type="GO" id="GO:0160104">
    <property type="term" value="F:tRNA (guanine(26)-N2)-dimethyltransferase activity"/>
    <property type="evidence" value="ECO:0007669"/>
    <property type="project" value="UniProtKB-UniRule"/>
</dbReference>
<comment type="similarity">
    <text evidence="9">Belongs to the class I-like SAM-binding methyltransferase superfamily. Trm1 family.</text>
</comment>
<evidence type="ECO:0000256" key="2">
    <source>
        <dbReference type="ARBA" id="ARBA00022603"/>
    </source>
</evidence>
<evidence type="ECO:0000256" key="4">
    <source>
        <dbReference type="ARBA" id="ARBA00022691"/>
    </source>
</evidence>
<evidence type="ECO:0000256" key="9">
    <source>
        <dbReference type="PROSITE-ProRule" id="PRU00958"/>
    </source>
</evidence>
<keyword evidence="6 9" id="KW-0694">RNA-binding</keyword>
<keyword evidence="2 9" id="KW-0489">Methyltransferase</keyword>
<dbReference type="Gene3D" id="3.30.56.70">
    <property type="entry name" value="N2,N2-dimethylguanosine tRNA methyltransferase, C-terminal domain"/>
    <property type="match status" value="1"/>
</dbReference>
<dbReference type="FunFam" id="3.30.56.70:FF:000001">
    <property type="entry name" value="tRNA (guanine(26)-N(2))-dimethyltransferase"/>
    <property type="match status" value="1"/>
</dbReference>
<evidence type="ECO:0000256" key="3">
    <source>
        <dbReference type="ARBA" id="ARBA00022679"/>
    </source>
</evidence>
<evidence type="ECO:0000313" key="11">
    <source>
        <dbReference type="EMBL" id="CAF0748055.1"/>
    </source>
</evidence>
<keyword evidence="5 9" id="KW-0819">tRNA processing</keyword>
<dbReference type="SUPFAM" id="SSF53335">
    <property type="entry name" value="S-adenosyl-L-methionine-dependent methyltransferases"/>
    <property type="match status" value="1"/>
</dbReference>
<dbReference type="EMBL" id="CAJOBA010000365">
    <property type="protein sequence ID" value="CAF3526372.1"/>
    <property type="molecule type" value="Genomic_DNA"/>
</dbReference>
<dbReference type="Pfam" id="PF02005">
    <property type="entry name" value="TRM"/>
    <property type="match status" value="1"/>
</dbReference>
<dbReference type="EC" id="2.1.1.216" evidence="7 9"/>